<protein>
    <submittedName>
        <fullName evidence="3">DUF4012 domain-containing protein</fullName>
    </submittedName>
</protein>
<keyword evidence="2" id="KW-0812">Transmembrane</keyword>
<dbReference type="Proteomes" id="UP001256673">
    <property type="component" value="Unassembled WGS sequence"/>
</dbReference>
<evidence type="ECO:0000256" key="2">
    <source>
        <dbReference type="SAM" id="Phobius"/>
    </source>
</evidence>
<keyword evidence="4" id="KW-1185">Reference proteome</keyword>
<accession>A0ABU3RSK8</accession>
<feature type="compositionally biased region" description="Basic and acidic residues" evidence="1">
    <location>
        <begin position="1"/>
        <end position="10"/>
    </location>
</feature>
<comment type="caution">
    <text evidence="3">The sequence shown here is derived from an EMBL/GenBank/DDBJ whole genome shotgun (WGS) entry which is preliminary data.</text>
</comment>
<evidence type="ECO:0000256" key="1">
    <source>
        <dbReference type="SAM" id="MobiDB-lite"/>
    </source>
</evidence>
<sequence>MGERLRRDARSQATRGDSDLDVFDSTPTDDPPRRSRYDDEDDAPRRRVWPWVVGGVFGVVGGAAAFAGILGATLAVQALDVRDDLLAAKSSISSLGPLAEARDEAGLQQAAADLSERTSRAAATVNTPLWDMAAQFPVVGVNIDAVSRVTRAADILVKDALPPGIQMLAQTDLSKLTLDGGGINLQPFVQAQDALPAMSQAFSAAKAETDGIDSDQLLSPVSGPVDEIRDVVDRAAPALDIANRYLPTLLDIAGANGPKKYLVVFQNNAESRATGGNPSANIIMDVDQGAFSLLDQGGPSTFYGPEGAGVQFTDLPAETMSLYPSSFAHYSQDNTMTPDFPTTAQLFSDAYTEVNGGRFDGVISIDPVVLSHMLQVAGPVDVAGQQINGDNAVKVLLSDAYQKFPTARSSDAFFAAVSDKVFRHLTSTKWDPTKMLDALTQSAEEKRINLSFTSPEAQQLVTEVGLDGGLRADNTVKTQVGTYLNDYSVGKLEYYLTQSVSAVCDPTARTITTTTTLSSSVPTEGRSAYTLGERNAANGLPATSMMLNVLFFAPPGGEIVSTDPASSDRGGFDRSGTEKGNTAVNRLVVLPTGETRTLTSTVKLPDGPLGPLELRHSPTATDTSVTVDASCGSLFGQ</sequence>
<dbReference type="InterPro" id="IPR025101">
    <property type="entry name" value="DUF4012"/>
</dbReference>
<keyword evidence="2" id="KW-1133">Transmembrane helix</keyword>
<dbReference type="Pfam" id="PF13196">
    <property type="entry name" value="DUF4012"/>
    <property type="match status" value="1"/>
</dbReference>
<keyword evidence="2" id="KW-0472">Membrane</keyword>
<organism evidence="3 4">
    <name type="scientific">Microbacterium algihabitans</name>
    <dbReference type="NCBI Taxonomy" id="3075992"/>
    <lineage>
        <taxon>Bacteria</taxon>
        <taxon>Bacillati</taxon>
        <taxon>Actinomycetota</taxon>
        <taxon>Actinomycetes</taxon>
        <taxon>Micrococcales</taxon>
        <taxon>Microbacteriaceae</taxon>
        <taxon>Microbacterium</taxon>
    </lineage>
</organism>
<evidence type="ECO:0000313" key="4">
    <source>
        <dbReference type="Proteomes" id="UP001256673"/>
    </source>
</evidence>
<proteinExistence type="predicted"/>
<name>A0ABU3RSK8_9MICO</name>
<feature type="region of interest" description="Disordered" evidence="1">
    <location>
        <begin position="1"/>
        <end position="41"/>
    </location>
</feature>
<evidence type="ECO:0000313" key="3">
    <source>
        <dbReference type="EMBL" id="MDU0325780.1"/>
    </source>
</evidence>
<dbReference type="RefSeq" id="WP_144829769.1">
    <property type="nucleotide sequence ID" value="NZ_JAWDIU010000001.1"/>
</dbReference>
<dbReference type="EMBL" id="JAWDIU010000001">
    <property type="protein sequence ID" value="MDU0325780.1"/>
    <property type="molecule type" value="Genomic_DNA"/>
</dbReference>
<feature type="transmembrane region" description="Helical" evidence="2">
    <location>
        <begin position="51"/>
        <end position="76"/>
    </location>
</feature>
<gene>
    <name evidence="3" type="ORF">RWH43_03310</name>
</gene>
<reference evidence="3 4" key="1">
    <citation type="submission" date="2023-09" db="EMBL/GenBank/DDBJ databases">
        <title>Microbacterium fusihabitans sp. nov., Microbacterium phycihabitans sp. nov., and Microbacterium cervinum sp. nov., isolated from dried seaweeds of beach.</title>
        <authorList>
            <person name="Lee S.D."/>
        </authorList>
    </citation>
    <scope>NUCLEOTIDE SEQUENCE [LARGE SCALE GENOMIC DNA]</scope>
    <source>
        <strain evidence="3 4">KSW2-21</strain>
    </source>
</reference>